<organism evidence="9 10">
    <name type="scientific">Haemaphysalis longicornis</name>
    <name type="common">Bush tick</name>
    <dbReference type="NCBI Taxonomy" id="44386"/>
    <lineage>
        <taxon>Eukaryota</taxon>
        <taxon>Metazoa</taxon>
        <taxon>Ecdysozoa</taxon>
        <taxon>Arthropoda</taxon>
        <taxon>Chelicerata</taxon>
        <taxon>Arachnida</taxon>
        <taxon>Acari</taxon>
        <taxon>Parasitiformes</taxon>
        <taxon>Ixodida</taxon>
        <taxon>Ixodoidea</taxon>
        <taxon>Ixodidae</taxon>
        <taxon>Haemaphysalinae</taxon>
        <taxon>Haemaphysalis</taxon>
    </lineage>
</organism>
<dbReference type="EC" id="2.4.1.-" evidence="8"/>
<dbReference type="GO" id="GO:0016020">
    <property type="term" value="C:membrane"/>
    <property type="evidence" value="ECO:0007669"/>
    <property type="project" value="UniProtKB-SubCell"/>
</dbReference>
<comment type="subcellular location">
    <subcellularLocation>
        <location evidence="1">Membrane</location>
        <topology evidence="1">Single-pass membrane protein</topology>
    </subcellularLocation>
</comment>
<dbReference type="Proteomes" id="UP000821853">
    <property type="component" value="Chromosome 2"/>
</dbReference>
<evidence type="ECO:0000256" key="2">
    <source>
        <dbReference type="ARBA" id="ARBA00007647"/>
    </source>
</evidence>
<dbReference type="GO" id="GO:0005737">
    <property type="term" value="C:cytoplasm"/>
    <property type="evidence" value="ECO:0007669"/>
    <property type="project" value="TreeGrafter"/>
</dbReference>
<evidence type="ECO:0000313" key="10">
    <source>
        <dbReference type="Proteomes" id="UP000821853"/>
    </source>
</evidence>
<protein>
    <recommendedName>
        <fullName evidence="8">Glycosyltransferase family 92 protein</fullName>
        <ecNumber evidence="8">2.4.1.-</ecNumber>
    </recommendedName>
</protein>
<dbReference type="PANTHER" id="PTHR21461:SF69">
    <property type="entry name" value="GLYCOSYLTRANSFERASE FAMILY 92 PROTEIN"/>
    <property type="match status" value="1"/>
</dbReference>
<comment type="similarity">
    <text evidence="2 8">Belongs to the glycosyltransferase 92 family.</text>
</comment>
<dbReference type="EMBL" id="JABSTR010000004">
    <property type="protein sequence ID" value="KAH9368257.1"/>
    <property type="molecule type" value="Genomic_DNA"/>
</dbReference>
<keyword evidence="5" id="KW-0812">Transmembrane</keyword>
<dbReference type="PANTHER" id="PTHR21461">
    <property type="entry name" value="GLYCOSYLTRANSFERASE FAMILY 92 PROTEIN"/>
    <property type="match status" value="1"/>
</dbReference>
<evidence type="ECO:0000256" key="1">
    <source>
        <dbReference type="ARBA" id="ARBA00004167"/>
    </source>
</evidence>
<evidence type="ECO:0000313" key="9">
    <source>
        <dbReference type="EMBL" id="KAH9368257.1"/>
    </source>
</evidence>
<proteinExistence type="inferred from homology"/>
<evidence type="ECO:0000256" key="3">
    <source>
        <dbReference type="ARBA" id="ARBA00022676"/>
    </source>
</evidence>
<name>A0A9J6G0L6_HAELO</name>
<evidence type="ECO:0000256" key="8">
    <source>
        <dbReference type="RuleBase" id="RU366017"/>
    </source>
</evidence>
<keyword evidence="3 8" id="KW-0328">Glycosyltransferase</keyword>
<accession>A0A9J6G0L6</accession>
<dbReference type="GO" id="GO:0016757">
    <property type="term" value="F:glycosyltransferase activity"/>
    <property type="evidence" value="ECO:0007669"/>
    <property type="project" value="UniProtKB-UniRule"/>
</dbReference>
<evidence type="ECO:0000256" key="6">
    <source>
        <dbReference type="ARBA" id="ARBA00022989"/>
    </source>
</evidence>
<evidence type="ECO:0000256" key="4">
    <source>
        <dbReference type="ARBA" id="ARBA00022679"/>
    </source>
</evidence>
<keyword evidence="10" id="KW-1185">Reference proteome</keyword>
<gene>
    <name evidence="9" type="ORF">HPB48_019177</name>
</gene>
<dbReference type="InterPro" id="IPR008166">
    <property type="entry name" value="Glyco_transf_92"/>
</dbReference>
<comment type="caution">
    <text evidence="9">The sequence shown here is derived from an EMBL/GenBank/DDBJ whole genome shotgun (WGS) entry which is preliminary data.</text>
</comment>
<keyword evidence="6" id="KW-1133">Transmembrane helix</keyword>
<evidence type="ECO:0000256" key="7">
    <source>
        <dbReference type="ARBA" id="ARBA00023136"/>
    </source>
</evidence>
<dbReference type="AlphaFoldDB" id="A0A9J6G0L6"/>
<sequence>MEGTFWNTLSKDLHLYTAYLDKQRDSLVRIVSYISCNNPSCTKRLRPLRCTYKTATGSLGTFAAYVELMEKHITRFPLQPAKVVCPFPTYLATQVRSKNLFVGVLKASKGGKPKFWIRVMQTPKLSKAKCCAVCVKPVFGRLATLHRVAEFIANYRVVGARHFFLYDAAMTEALKTLLARFQSAGIDVTVIDFKLPFNNTLVHRWGQMAALYDCMMRAVAKAEWFLPWI</sequence>
<keyword evidence="4 8" id="KW-0808">Transferase</keyword>
<keyword evidence="7" id="KW-0472">Membrane</keyword>
<dbReference type="Pfam" id="PF01697">
    <property type="entry name" value="Glyco_transf_92"/>
    <property type="match status" value="1"/>
</dbReference>
<dbReference type="VEuPathDB" id="VectorBase:HLOH_063877"/>
<reference evidence="9 10" key="1">
    <citation type="journal article" date="2020" name="Cell">
        <title>Large-Scale Comparative Analyses of Tick Genomes Elucidate Their Genetic Diversity and Vector Capacities.</title>
        <authorList>
            <consortium name="Tick Genome and Microbiome Consortium (TIGMIC)"/>
            <person name="Jia N."/>
            <person name="Wang J."/>
            <person name="Shi W."/>
            <person name="Du L."/>
            <person name="Sun Y."/>
            <person name="Zhan W."/>
            <person name="Jiang J.F."/>
            <person name="Wang Q."/>
            <person name="Zhang B."/>
            <person name="Ji P."/>
            <person name="Bell-Sakyi L."/>
            <person name="Cui X.M."/>
            <person name="Yuan T.T."/>
            <person name="Jiang B.G."/>
            <person name="Yang W.F."/>
            <person name="Lam T.T."/>
            <person name="Chang Q.C."/>
            <person name="Ding S.J."/>
            <person name="Wang X.J."/>
            <person name="Zhu J.G."/>
            <person name="Ruan X.D."/>
            <person name="Zhao L."/>
            <person name="Wei J.T."/>
            <person name="Ye R.Z."/>
            <person name="Que T.C."/>
            <person name="Du C.H."/>
            <person name="Zhou Y.H."/>
            <person name="Cheng J.X."/>
            <person name="Dai P.F."/>
            <person name="Guo W.B."/>
            <person name="Han X.H."/>
            <person name="Huang E.J."/>
            <person name="Li L.F."/>
            <person name="Wei W."/>
            <person name="Gao Y.C."/>
            <person name="Liu J.Z."/>
            <person name="Shao H.Z."/>
            <person name="Wang X."/>
            <person name="Wang C.C."/>
            <person name="Yang T.C."/>
            <person name="Huo Q.B."/>
            <person name="Li W."/>
            <person name="Chen H.Y."/>
            <person name="Chen S.E."/>
            <person name="Zhou L.G."/>
            <person name="Ni X.B."/>
            <person name="Tian J.H."/>
            <person name="Sheng Y."/>
            <person name="Liu T."/>
            <person name="Pan Y.S."/>
            <person name="Xia L.Y."/>
            <person name="Li J."/>
            <person name="Zhao F."/>
            <person name="Cao W.C."/>
        </authorList>
    </citation>
    <scope>NUCLEOTIDE SEQUENCE [LARGE SCALE GENOMIC DNA]</scope>
    <source>
        <strain evidence="9">HaeL-2018</strain>
    </source>
</reference>
<evidence type="ECO:0000256" key="5">
    <source>
        <dbReference type="ARBA" id="ARBA00022692"/>
    </source>
</evidence>
<dbReference type="OrthoDB" id="2526284at2759"/>